<accession>A0A8H3ALU2</accession>
<dbReference type="InterPro" id="IPR032675">
    <property type="entry name" value="LRR_dom_sf"/>
</dbReference>
<dbReference type="AlphaFoldDB" id="A0A8H3ALU2"/>
<protein>
    <submittedName>
        <fullName evidence="1">Uncharacterized protein</fullName>
    </submittedName>
</protein>
<dbReference type="SUPFAM" id="SSF52047">
    <property type="entry name" value="RNI-like"/>
    <property type="match status" value="1"/>
</dbReference>
<name>A0A8H3ALU2_9AGAM</name>
<dbReference type="Proteomes" id="UP000663846">
    <property type="component" value="Unassembled WGS sequence"/>
</dbReference>
<dbReference type="Gene3D" id="3.80.10.10">
    <property type="entry name" value="Ribonuclease Inhibitor"/>
    <property type="match status" value="1"/>
</dbReference>
<organism evidence="1 2">
    <name type="scientific">Rhizoctonia solani</name>
    <dbReference type="NCBI Taxonomy" id="456999"/>
    <lineage>
        <taxon>Eukaryota</taxon>
        <taxon>Fungi</taxon>
        <taxon>Dikarya</taxon>
        <taxon>Basidiomycota</taxon>
        <taxon>Agaricomycotina</taxon>
        <taxon>Agaricomycetes</taxon>
        <taxon>Cantharellales</taxon>
        <taxon>Ceratobasidiaceae</taxon>
        <taxon>Rhizoctonia</taxon>
    </lineage>
</organism>
<comment type="caution">
    <text evidence="1">The sequence shown here is derived from an EMBL/GenBank/DDBJ whole genome shotgun (WGS) entry which is preliminary data.</text>
</comment>
<proteinExistence type="predicted"/>
<dbReference type="EMBL" id="CAJMWS010000325">
    <property type="protein sequence ID" value="CAE6427832.1"/>
    <property type="molecule type" value="Genomic_DNA"/>
</dbReference>
<evidence type="ECO:0000313" key="1">
    <source>
        <dbReference type="EMBL" id="CAE6427832.1"/>
    </source>
</evidence>
<sequence>MWEGESALRGHAENVRSLSLNTQTSERIHWAVDWLFKLQVSCCLEELSVAYVGQGWPSPTAIDHYQPTFKLGPFSNQLHAVSLKKLYADWTECTFDRLCVLKLSDINTLDADSFAHILATSPMLQVLELTRVRLSSRLESELVIPPNLKSLRLCCISGYPLGYILQVLAPGTYNIKLYVDKVSFLDSNVRRPKFRDRISKMTHAIRQITHNITVLGVGCDVDILGPVLIAVAVTLPNLTNLRLEDVELFRSGLAGIEDMIKKLPHIKTVQVTLARVADIGSFKDVIQR</sequence>
<reference evidence="1" key="1">
    <citation type="submission" date="2021-01" db="EMBL/GenBank/DDBJ databases">
        <authorList>
            <person name="Kaushik A."/>
        </authorList>
    </citation>
    <scope>NUCLEOTIDE SEQUENCE</scope>
    <source>
        <strain evidence="1">AG1-1C</strain>
    </source>
</reference>
<evidence type="ECO:0000313" key="2">
    <source>
        <dbReference type="Proteomes" id="UP000663846"/>
    </source>
</evidence>
<gene>
    <name evidence="1" type="ORF">RDB_LOCUS99914</name>
</gene>